<keyword evidence="1" id="KW-0472">Membrane</keyword>
<dbReference type="EMBL" id="PP955094">
    <property type="protein sequence ID" value="XCH39354.1"/>
    <property type="molecule type" value="Genomic_DNA"/>
</dbReference>
<accession>A0AAU8GFC4</accession>
<reference evidence="2" key="1">
    <citation type="submission" date="2024-06" db="EMBL/GenBank/DDBJ databases">
        <title>North American crayfish harbour diverse members of the Nudiviridae.</title>
        <authorList>
            <person name="Stratton C."/>
            <person name="Bojko J."/>
        </authorList>
    </citation>
    <scope>NUCLEOTIDE SEQUENCE</scope>
    <source>
        <strain evidence="2">142H</strain>
    </source>
</reference>
<organism evidence="2">
    <name type="scientific">Faxonius propinquus nudivirus</name>
    <dbReference type="NCBI Taxonomy" id="3139431"/>
    <lineage>
        <taxon>Viruses</taxon>
        <taxon>Viruses incertae sedis</taxon>
        <taxon>Naldaviricetes</taxon>
        <taxon>Lefavirales</taxon>
        <taxon>Nudiviridae</taxon>
    </lineage>
</organism>
<feature type="transmembrane region" description="Helical" evidence="1">
    <location>
        <begin position="6"/>
        <end position="28"/>
    </location>
</feature>
<proteinExistence type="predicted"/>
<keyword evidence="1" id="KW-1133">Transmembrane helix</keyword>
<evidence type="ECO:0000313" key="2">
    <source>
        <dbReference type="EMBL" id="XCH39354.1"/>
    </source>
</evidence>
<sequence>MQVNKLFCIFYIICIVSLCLCIFIIWNIQQKQINTKMFNEKYLMNTNLYNYNKKSCIQETVYCFTNNDCTQKCDNLNTYNCVNGICKSSSIIIVDDKNQCDNRKGVLAYLVGNTAFGTYEFICKSIDPGIAININENKMCAGDPLYSYDYTLQFPQITDCMCEHQSLIPATSQVRKYVECDDYFYDLVALGQ</sequence>
<protein>
    <recommendedName>
        <fullName evidence="3">PIF-3</fullName>
    </recommendedName>
</protein>
<gene>
    <name evidence="2" type="ORF">FpNV_109</name>
</gene>
<dbReference type="InterPro" id="IPR007703">
    <property type="entry name" value="PIF3"/>
</dbReference>
<keyword evidence="1" id="KW-0812">Transmembrane</keyword>
<dbReference type="Pfam" id="PF05006">
    <property type="entry name" value="PIF3"/>
    <property type="match status" value="1"/>
</dbReference>
<name>A0AAU8GFC4_9VIRU</name>
<evidence type="ECO:0008006" key="3">
    <source>
        <dbReference type="Google" id="ProtNLM"/>
    </source>
</evidence>
<evidence type="ECO:0000256" key="1">
    <source>
        <dbReference type="SAM" id="Phobius"/>
    </source>
</evidence>